<gene>
    <name evidence="12" type="ORF">H9717_14325</name>
</gene>
<dbReference type="InterPro" id="IPR003593">
    <property type="entry name" value="AAA+_ATPase"/>
</dbReference>
<feature type="domain" description="ABC transporter" evidence="10">
    <location>
        <begin position="348"/>
        <end position="586"/>
    </location>
</feature>
<dbReference type="PROSITE" id="PS50929">
    <property type="entry name" value="ABC_TM1F"/>
    <property type="match status" value="1"/>
</dbReference>
<dbReference type="InterPro" id="IPR036640">
    <property type="entry name" value="ABC1_TM_sf"/>
</dbReference>
<proteinExistence type="predicted"/>
<keyword evidence="8 9" id="KW-0472">Membrane</keyword>
<dbReference type="AlphaFoldDB" id="A0A9D2I9W7"/>
<dbReference type="GO" id="GO:0005886">
    <property type="term" value="C:plasma membrane"/>
    <property type="evidence" value="ECO:0007669"/>
    <property type="project" value="UniProtKB-SubCell"/>
</dbReference>
<keyword evidence="5" id="KW-0547">Nucleotide-binding</keyword>
<comment type="caution">
    <text evidence="12">The sequence shown here is derived from an EMBL/GenBank/DDBJ whole genome shotgun (WGS) entry which is preliminary data.</text>
</comment>
<dbReference type="GO" id="GO:0005524">
    <property type="term" value="F:ATP binding"/>
    <property type="evidence" value="ECO:0007669"/>
    <property type="project" value="UniProtKB-KW"/>
</dbReference>
<dbReference type="GO" id="GO:0015421">
    <property type="term" value="F:ABC-type oligopeptide transporter activity"/>
    <property type="evidence" value="ECO:0007669"/>
    <property type="project" value="TreeGrafter"/>
</dbReference>
<keyword evidence="3" id="KW-1003">Cell membrane</keyword>
<evidence type="ECO:0000256" key="5">
    <source>
        <dbReference type="ARBA" id="ARBA00022741"/>
    </source>
</evidence>
<feature type="transmembrane region" description="Helical" evidence="9">
    <location>
        <begin position="166"/>
        <end position="185"/>
    </location>
</feature>
<organism evidence="12 13">
    <name type="scientific">Candidatus Eisenbergiella merdipullorum</name>
    <dbReference type="NCBI Taxonomy" id="2838553"/>
    <lineage>
        <taxon>Bacteria</taxon>
        <taxon>Bacillati</taxon>
        <taxon>Bacillota</taxon>
        <taxon>Clostridia</taxon>
        <taxon>Lachnospirales</taxon>
        <taxon>Lachnospiraceae</taxon>
        <taxon>Eisenbergiella</taxon>
    </lineage>
</organism>
<name>A0A9D2I9W7_9FIRM</name>
<dbReference type="Pfam" id="PF00664">
    <property type="entry name" value="ABC_membrane"/>
    <property type="match status" value="1"/>
</dbReference>
<dbReference type="InterPro" id="IPR027417">
    <property type="entry name" value="P-loop_NTPase"/>
</dbReference>
<dbReference type="PROSITE" id="PS00211">
    <property type="entry name" value="ABC_TRANSPORTER_1"/>
    <property type="match status" value="1"/>
</dbReference>
<dbReference type="PANTHER" id="PTHR43394">
    <property type="entry name" value="ATP-DEPENDENT PERMEASE MDL1, MITOCHONDRIAL"/>
    <property type="match status" value="1"/>
</dbReference>
<keyword evidence="4 9" id="KW-0812">Transmembrane</keyword>
<sequence>MRKYKWKYPVIDIIKIGIAAAPACLLIICMYTIVSAFVPALQILYVAEFIDHVISLAGGTQDLADVFFSAAMAASMIAFQWIGGTLLRLVWIRFENRLRTTFSADIIEKRAKLEYEYIENKDTWNLLKRVSDQPEAKVREFFETMIRFLCLLFKIAGIVIVLTTYIWWEGILLVIVSVPLIWLSLKSGKATYEAKQEVTECDRKCEYLTDVVLGRDAAQERTLFGFGEFIDRKWEEQYDLSADMTLKAYRTWYMKLEMGSIFTAITLAIAIVALLLPAVKGIITVGMFMSLTTSCISLIESMSWDFREYIDKLTELVHYILEVKNVALLREKADAISEKNTQMLLDSIEFADVSFSYPNSEKKVLDHISFKMKAGVHYAIVGKNGEGKSTIIKLLSGLYSDYSGKILINGKELREYDLADLKGMFSIVYQDFGKYAISMRDNLKLADAAISEENVRKILRKFDLESVADKLSDGIDTPLGRIRPSGVDLSGGEWQRMALARAYANNAPVYLLDEPVAALDPISESEVYRDFQKASDDKTTILISHRLGSVKLADQILVLDHGKIVESGSHEKLMENHQLYYEMYESQRSWYQ</sequence>
<keyword evidence="7 9" id="KW-1133">Transmembrane helix</keyword>
<feature type="transmembrane region" description="Helical" evidence="9">
    <location>
        <begin position="20"/>
        <end position="46"/>
    </location>
</feature>
<protein>
    <submittedName>
        <fullName evidence="12">ABC transporter ATP-binding protein/permease</fullName>
    </submittedName>
</protein>
<feature type="transmembrane region" description="Helical" evidence="9">
    <location>
        <begin position="256"/>
        <end position="276"/>
    </location>
</feature>
<accession>A0A9D2I9W7</accession>
<keyword evidence="6 12" id="KW-0067">ATP-binding</keyword>
<dbReference type="EMBL" id="DWYY01000164">
    <property type="protein sequence ID" value="HJA94264.1"/>
    <property type="molecule type" value="Genomic_DNA"/>
</dbReference>
<dbReference type="GO" id="GO:0016887">
    <property type="term" value="F:ATP hydrolysis activity"/>
    <property type="evidence" value="ECO:0007669"/>
    <property type="project" value="InterPro"/>
</dbReference>
<comment type="subcellular location">
    <subcellularLocation>
        <location evidence="1">Cell membrane</location>
        <topology evidence="1">Multi-pass membrane protein</topology>
    </subcellularLocation>
</comment>
<dbReference type="InterPro" id="IPR011527">
    <property type="entry name" value="ABC1_TM_dom"/>
</dbReference>
<evidence type="ECO:0000256" key="7">
    <source>
        <dbReference type="ARBA" id="ARBA00022989"/>
    </source>
</evidence>
<evidence type="ECO:0000256" key="6">
    <source>
        <dbReference type="ARBA" id="ARBA00022840"/>
    </source>
</evidence>
<evidence type="ECO:0000256" key="9">
    <source>
        <dbReference type="SAM" id="Phobius"/>
    </source>
</evidence>
<dbReference type="FunFam" id="3.40.50.300:FF:000854">
    <property type="entry name" value="Multidrug ABC transporter ATP-binding protein"/>
    <property type="match status" value="1"/>
</dbReference>
<dbReference type="PROSITE" id="PS50893">
    <property type="entry name" value="ABC_TRANSPORTER_2"/>
    <property type="match status" value="1"/>
</dbReference>
<reference evidence="12" key="1">
    <citation type="journal article" date="2021" name="PeerJ">
        <title>Extensive microbial diversity within the chicken gut microbiome revealed by metagenomics and culture.</title>
        <authorList>
            <person name="Gilroy R."/>
            <person name="Ravi A."/>
            <person name="Getino M."/>
            <person name="Pursley I."/>
            <person name="Horton D.L."/>
            <person name="Alikhan N.F."/>
            <person name="Baker D."/>
            <person name="Gharbi K."/>
            <person name="Hall N."/>
            <person name="Watson M."/>
            <person name="Adriaenssens E.M."/>
            <person name="Foster-Nyarko E."/>
            <person name="Jarju S."/>
            <person name="Secka A."/>
            <person name="Antonio M."/>
            <person name="Oren A."/>
            <person name="Chaudhuri R.R."/>
            <person name="La Ragione R."/>
            <person name="Hildebrand F."/>
            <person name="Pallen M.J."/>
        </authorList>
    </citation>
    <scope>NUCLEOTIDE SEQUENCE</scope>
    <source>
        <strain evidence="12">CHK179-7159</strain>
    </source>
</reference>
<dbReference type="Gene3D" id="3.40.50.300">
    <property type="entry name" value="P-loop containing nucleotide triphosphate hydrolases"/>
    <property type="match status" value="1"/>
</dbReference>
<evidence type="ECO:0000259" key="11">
    <source>
        <dbReference type="PROSITE" id="PS50929"/>
    </source>
</evidence>
<dbReference type="Pfam" id="PF00005">
    <property type="entry name" value="ABC_tran"/>
    <property type="match status" value="1"/>
</dbReference>
<evidence type="ECO:0000313" key="12">
    <source>
        <dbReference type="EMBL" id="HJA94264.1"/>
    </source>
</evidence>
<dbReference type="SMART" id="SM00382">
    <property type="entry name" value="AAA"/>
    <property type="match status" value="1"/>
</dbReference>
<evidence type="ECO:0000256" key="2">
    <source>
        <dbReference type="ARBA" id="ARBA00022448"/>
    </source>
</evidence>
<evidence type="ECO:0000256" key="4">
    <source>
        <dbReference type="ARBA" id="ARBA00022692"/>
    </source>
</evidence>
<dbReference type="SUPFAM" id="SSF90123">
    <property type="entry name" value="ABC transporter transmembrane region"/>
    <property type="match status" value="1"/>
</dbReference>
<dbReference type="Gene3D" id="1.20.1560.10">
    <property type="entry name" value="ABC transporter type 1, transmembrane domain"/>
    <property type="match status" value="1"/>
</dbReference>
<evidence type="ECO:0000259" key="10">
    <source>
        <dbReference type="PROSITE" id="PS50893"/>
    </source>
</evidence>
<feature type="domain" description="ABC transmembrane type-1" evidence="11">
    <location>
        <begin position="26"/>
        <end position="304"/>
    </location>
</feature>
<dbReference type="SUPFAM" id="SSF52540">
    <property type="entry name" value="P-loop containing nucleoside triphosphate hydrolases"/>
    <property type="match status" value="1"/>
</dbReference>
<evidence type="ECO:0000256" key="3">
    <source>
        <dbReference type="ARBA" id="ARBA00022475"/>
    </source>
</evidence>
<dbReference type="PANTHER" id="PTHR43394:SF1">
    <property type="entry name" value="ATP-BINDING CASSETTE SUB-FAMILY B MEMBER 10, MITOCHONDRIAL"/>
    <property type="match status" value="1"/>
</dbReference>
<evidence type="ECO:0000313" key="13">
    <source>
        <dbReference type="Proteomes" id="UP000886858"/>
    </source>
</evidence>
<dbReference type="Proteomes" id="UP000886858">
    <property type="component" value="Unassembled WGS sequence"/>
</dbReference>
<feature type="transmembrane region" description="Helical" evidence="9">
    <location>
        <begin position="141"/>
        <end position="160"/>
    </location>
</feature>
<dbReference type="InterPro" id="IPR003439">
    <property type="entry name" value="ABC_transporter-like_ATP-bd"/>
</dbReference>
<keyword evidence="2" id="KW-0813">Transport</keyword>
<dbReference type="InterPro" id="IPR017871">
    <property type="entry name" value="ABC_transporter-like_CS"/>
</dbReference>
<reference evidence="12" key="2">
    <citation type="submission" date="2021-04" db="EMBL/GenBank/DDBJ databases">
        <authorList>
            <person name="Gilroy R."/>
        </authorList>
    </citation>
    <scope>NUCLEOTIDE SEQUENCE</scope>
    <source>
        <strain evidence="12">CHK179-7159</strain>
    </source>
</reference>
<evidence type="ECO:0000256" key="8">
    <source>
        <dbReference type="ARBA" id="ARBA00023136"/>
    </source>
</evidence>
<evidence type="ECO:0000256" key="1">
    <source>
        <dbReference type="ARBA" id="ARBA00004651"/>
    </source>
</evidence>
<feature type="transmembrane region" description="Helical" evidence="9">
    <location>
        <begin position="66"/>
        <end position="91"/>
    </location>
</feature>
<dbReference type="InterPro" id="IPR039421">
    <property type="entry name" value="Type_1_exporter"/>
</dbReference>